<protein>
    <submittedName>
        <fullName evidence="1">Uncharacterized protein</fullName>
    </submittedName>
</protein>
<dbReference type="EMBL" id="JBBPBN010000005">
    <property type="protein sequence ID" value="KAK9038657.1"/>
    <property type="molecule type" value="Genomic_DNA"/>
</dbReference>
<proteinExistence type="predicted"/>
<comment type="caution">
    <text evidence="1">The sequence shown here is derived from an EMBL/GenBank/DDBJ whole genome shotgun (WGS) entry which is preliminary data.</text>
</comment>
<keyword evidence="2" id="KW-1185">Reference proteome</keyword>
<accession>A0ABR2TMT3</accession>
<evidence type="ECO:0000313" key="1">
    <source>
        <dbReference type="EMBL" id="KAK9038657.1"/>
    </source>
</evidence>
<dbReference type="Proteomes" id="UP001396334">
    <property type="component" value="Unassembled WGS sequence"/>
</dbReference>
<gene>
    <name evidence="1" type="ORF">V6N11_023513</name>
</gene>
<evidence type="ECO:0000313" key="2">
    <source>
        <dbReference type="Proteomes" id="UP001396334"/>
    </source>
</evidence>
<sequence length="107" mass="12536">MSEMERDLISRARRASSCFSVCDMMSPSSCFTVHEEMGYSRVHRCSSSDKRRRWRNLLMRLVRDGKNSMYGSKPLSFHYDAVSYSQNFDEGCHREETGHYQRVFSGC</sequence>
<reference evidence="1 2" key="1">
    <citation type="journal article" date="2024" name="G3 (Bethesda)">
        <title>Genome assembly of Hibiscus sabdariffa L. provides insights into metabolisms of medicinal natural products.</title>
        <authorList>
            <person name="Kim T."/>
        </authorList>
    </citation>
    <scope>NUCLEOTIDE SEQUENCE [LARGE SCALE GENOMIC DNA]</scope>
    <source>
        <strain evidence="1">TK-2024</strain>
        <tissue evidence="1">Old leaves</tissue>
    </source>
</reference>
<organism evidence="1 2">
    <name type="scientific">Hibiscus sabdariffa</name>
    <name type="common">roselle</name>
    <dbReference type="NCBI Taxonomy" id="183260"/>
    <lineage>
        <taxon>Eukaryota</taxon>
        <taxon>Viridiplantae</taxon>
        <taxon>Streptophyta</taxon>
        <taxon>Embryophyta</taxon>
        <taxon>Tracheophyta</taxon>
        <taxon>Spermatophyta</taxon>
        <taxon>Magnoliopsida</taxon>
        <taxon>eudicotyledons</taxon>
        <taxon>Gunneridae</taxon>
        <taxon>Pentapetalae</taxon>
        <taxon>rosids</taxon>
        <taxon>malvids</taxon>
        <taxon>Malvales</taxon>
        <taxon>Malvaceae</taxon>
        <taxon>Malvoideae</taxon>
        <taxon>Hibiscus</taxon>
    </lineage>
</organism>
<name>A0ABR2TMT3_9ROSI</name>